<reference evidence="5 6" key="1">
    <citation type="submission" date="2020-06" db="EMBL/GenBank/DDBJ databases">
        <title>Complete Genome Sequence of Clostridium muelleri sp. nov. P21T, an Acid-Alcohol Producing Acetogen Isolated from Old Hay.</title>
        <authorList>
            <person name="Duncan K.E."/>
            <person name="Tanner R.S."/>
        </authorList>
    </citation>
    <scope>NUCLEOTIDE SEQUENCE [LARGE SCALE GENOMIC DNA]</scope>
    <source>
        <strain evidence="5 6">P21</strain>
    </source>
</reference>
<name>A0A7Y0HP79_9CLOT</name>
<evidence type="ECO:0000256" key="1">
    <source>
        <dbReference type="ARBA" id="ARBA00023015"/>
    </source>
</evidence>
<evidence type="ECO:0000313" key="6">
    <source>
        <dbReference type="Proteomes" id="UP000537131"/>
    </source>
</evidence>
<evidence type="ECO:0000259" key="4">
    <source>
        <dbReference type="PROSITE" id="PS50937"/>
    </source>
</evidence>
<proteinExistence type="predicted"/>
<evidence type="ECO:0000256" key="3">
    <source>
        <dbReference type="ARBA" id="ARBA00023163"/>
    </source>
</evidence>
<sequence length="311" mass="36707">MNIKVVSEITGLTKKAIKYYENEGLISPLKNIENNYREYTKEDIVKLNLIAALRMLDIPIIEIKNVIEGKKSILEVMEETKNKINRNIDNLEKSKMVIQCIIDKNSEDYTQIGEEVKKLKETLELSIEEKKEYISTAIMRKFPGGFGKILIYMYEPFLRVVVDSDEKKRVWLDMVEYLDELGDPDENHPFIKNFNKAQENKEDNKNEEWSIQCRKLIKGDEEIKKEIKNNLGLMFKVMQENELVRNNCKETSRQCREFLNSIGYKDNTFDDFLVLLSEDYKKLKEAYKIIREELENESGINIKQVMRDSMK</sequence>
<dbReference type="RefSeq" id="WP_169298539.1">
    <property type="nucleotide sequence ID" value="NZ_JABBNI010000027.1"/>
</dbReference>
<organism evidence="5 6">
    <name type="scientific">Clostridium muellerianum</name>
    <dbReference type="NCBI Taxonomy" id="2716538"/>
    <lineage>
        <taxon>Bacteria</taxon>
        <taxon>Bacillati</taxon>
        <taxon>Bacillota</taxon>
        <taxon>Clostridia</taxon>
        <taxon>Eubacteriales</taxon>
        <taxon>Clostridiaceae</taxon>
        <taxon>Clostridium</taxon>
    </lineage>
</organism>
<dbReference type="GO" id="GO:0003700">
    <property type="term" value="F:DNA-binding transcription factor activity"/>
    <property type="evidence" value="ECO:0007669"/>
    <property type="project" value="InterPro"/>
</dbReference>
<dbReference type="Pfam" id="PF13411">
    <property type="entry name" value="MerR_1"/>
    <property type="match status" value="1"/>
</dbReference>
<dbReference type="PANTHER" id="PTHR30204:SF94">
    <property type="entry name" value="HEAVY METAL-DEPENDENT TRANSCRIPTIONAL REGULATOR HI_0293-RELATED"/>
    <property type="match status" value="1"/>
</dbReference>
<keyword evidence="6" id="KW-1185">Reference proteome</keyword>
<dbReference type="InterPro" id="IPR000551">
    <property type="entry name" value="MerR-type_HTH_dom"/>
</dbReference>
<gene>
    <name evidence="5" type="ORF">HBE96_14930</name>
</gene>
<dbReference type="Proteomes" id="UP000537131">
    <property type="component" value="Unassembled WGS sequence"/>
</dbReference>
<dbReference type="InterPro" id="IPR047057">
    <property type="entry name" value="MerR_fam"/>
</dbReference>
<accession>A0A7Y0HP79</accession>
<dbReference type="SUPFAM" id="SSF46955">
    <property type="entry name" value="Putative DNA-binding domain"/>
    <property type="match status" value="1"/>
</dbReference>
<keyword evidence="1" id="KW-0805">Transcription regulation</keyword>
<dbReference type="CDD" id="cd00592">
    <property type="entry name" value="HTH_MerR-like"/>
    <property type="match status" value="1"/>
</dbReference>
<keyword evidence="3" id="KW-0804">Transcription</keyword>
<dbReference type="SMART" id="SM00422">
    <property type="entry name" value="HTH_MERR"/>
    <property type="match status" value="1"/>
</dbReference>
<dbReference type="Gene3D" id="1.10.1660.10">
    <property type="match status" value="1"/>
</dbReference>
<dbReference type="EMBL" id="JABBNI010000027">
    <property type="protein sequence ID" value="NMM63945.1"/>
    <property type="molecule type" value="Genomic_DNA"/>
</dbReference>
<dbReference type="PANTHER" id="PTHR30204">
    <property type="entry name" value="REDOX-CYCLING DRUG-SENSING TRANSCRIPTIONAL ACTIVATOR SOXR"/>
    <property type="match status" value="1"/>
</dbReference>
<dbReference type="AlphaFoldDB" id="A0A7Y0HP79"/>
<dbReference type="PROSITE" id="PS50937">
    <property type="entry name" value="HTH_MERR_2"/>
    <property type="match status" value="1"/>
</dbReference>
<protein>
    <submittedName>
        <fullName evidence="5">MerR family transcriptional regulator</fullName>
    </submittedName>
</protein>
<evidence type="ECO:0000313" key="5">
    <source>
        <dbReference type="EMBL" id="NMM63945.1"/>
    </source>
</evidence>
<keyword evidence="2" id="KW-0238">DNA-binding</keyword>
<dbReference type="InterPro" id="IPR009061">
    <property type="entry name" value="DNA-bd_dom_put_sf"/>
</dbReference>
<dbReference type="GO" id="GO:0003677">
    <property type="term" value="F:DNA binding"/>
    <property type="evidence" value="ECO:0007669"/>
    <property type="project" value="UniProtKB-KW"/>
</dbReference>
<comment type="caution">
    <text evidence="5">The sequence shown here is derived from an EMBL/GenBank/DDBJ whole genome shotgun (WGS) entry which is preliminary data.</text>
</comment>
<feature type="domain" description="HTH merR-type" evidence="4">
    <location>
        <begin position="1"/>
        <end position="69"/>
    </location>
</feature>
<evidence type="ECO:0000256" key="2">
    <source>
        <dbReference type="ARBA" id="ARBA00023125"/>
    </source>
</evidence>